<proteinExistence type="predicted"/>
<dbReference type="InterPro" id="IPR001888">
    <property type="entry name" value="Transposase_1"/>
</dbReference>
<dbReference type="Gene3D" id="1.10.10.1450">
    <property type="match status" value="1"/>
</dbReference>
<dbReference type="InterPro" id="IPR036397">
    <property type="entry name" value="RNaseH_sf"/>
</dbReference>
<dbReference type="PANTHER" id="PTHR46060">
    <property type="entry name" value="MARINER MOS1 TRANSPOSASE-LIKE PROTEIN"/>
    <property type="match status" value="1"/>
</dbReference>
<dbReference type="Pfam" id="PF13565">
    <property type="entry name" value="HTH_32"/>
    <property type="match status" value="1"/>
</dbReference>
<dbReference type="InterPro" id="IPR052709">
    <property type="entry name" value="Transposase-MT_Hybrid"/>
</dbReference>
<dbReference type="Pfam" id="PF01359">
    <property type="entry name" value="Transposase_1"/>
    <property type="match status" value="1"/>
</dbReference>
<sequence>MTENIDQRICVKFCVANEFSCADTLKMLQKAFGESALSKTRTYEWYRAFKEGRETVEDMPRSGRPSTSVTDDNVEKVKEIVAENSHVSLREIAHKLEMSHESVRTIMHEKLGMQRVAARLVPIELNFLQKRYREQVAADMLDRANSDPTFMERIITGDETWVYEYDTLTNQQSSEWRPKGAPKPKKPRQSRSKVKVMLIVFFDIRGVVHYEYVPTGQTVNKEYYLGVMRRLRDAIRRKRPSLWANNSWILHHDNAPSHKAIIVNEFLAKHSTNIIEQAPYSPDMAPCDFFLFSTLKYPLRGTRFDSIEDIKTNSTRELKAIPESAYKKCFDDWKKRWHMCIASNGCYFEGDKINLDDD</sequence>
<reference evidence="1" key="1">
    <citation type="journal article" date="2014" name="BMC Genomics">
        <title>The draft genome of the pest tephritid fruit fly Bactrocera tryoni: resources for the genomic analysis of hybridising species.</title>
        <authorList>
            <person name="Gilchrist A.S."/>
            <person name="Shearman D.C."/>
            <person name="Frommer M."/>
            <person name="Raphael K.A."/>
            <person name="Deshpande N.P."/>
            <person name="Wilkins M.R."/>
            <person name="Sherwin W.B."/>
            <person name="Sved J.A."/>
        </authorList>
    </citation>
    <scope>NUCLEOTIDE SEQUENCE</scope>
</reference>
<name>A0A1L5BY11_BACRY</name>
<dbReference type="EMBL" id="KX931003">
    <property type="protein sequence ID" value="APL98296.1"/>
    <property type="molecule type" value="Genomic_DNA"/>
</dbReference>
<dbReference type="Gene3D" id="3.30.420.10">
    <property type="entry name" value="Ribonuclease H-like superfamily/Ribonuclease H"/>
    <property type="match status" value="1"/>
</dbReference>
<reference evidence="1" key="2">
    <citation type="submission" date="2016-09" db="EMBL/GenBank/DDBJ databases">
        <authorList>
            <person name="Capua I."/>
            <person name="De Benedictis P."/>
            <person name="Joannis T."/>
            <person name="Lombin L.H."/>
            <person name="Cattoli G."/>
        </authorList>
    </citation>
    <scope>NUCLEOTIDE SEQUENCE</scope>
</reference>
<dbReference type="AlphaFoldDB" id="A0A1L5BY11"/>
<accession>A0A1L5BY11</accession>
<dbReference type="GO" id="GO:0003676">
    <property type="term" value="F:nucleic acid binding"/>
    <property type="evidence" value="ECO:0007669"/>
    <property type="project" value="InterPro"/>
</dbReference>
<organism evidence="1">
    <name type="scientific">Bactrocera tryoni</name>
    <name type="common">Queensland fruit fly</name>
    <name type="synonym">Tephritis tryoni</name>
    <dbReference type="NCBI Taxonomy" id="59916"/>
    <lineage>
        <taxon>Eukaryota</taxon>
        <taxon>Metazoa</taxon>
        <taxon>Ecdysozoa</taxon>
        <taxon>Arthropoda</taxon>
        <taxon>Hexapoda</taxon>
        <taxon>Insecta</taxon>
        <taxon>Pterygota</taxon>
        <taxon>Neoptera</taxon>
        <taxon>Endopterygota</taxon>
        <taxon>Diptera</taxon>
        <taxon>Brachycera</taxon>
        <taxon>Muscomorpha</taxon>
        <taxon>Tephritoidea</taxon>
        <taxon>Tephritidae</taxon>
        <taxon>Bactrocera</taxon>
        <taxon>Bactrocera</taxon>
    </lineage>
</organism>
<protein>
    <submittedName>
        <fullName evidence="1">Truncated putative DD34D transposase</fullName>
    </submittedName>
</protein>
<dbReference type="OrthoDB" id="10022101at2759"/>
<evidence type="ECO:0000313" key="1">
    <source>
        <dbReference type="EMBL" id="APL98296.1"/>
    </source>
</evidence>
<dbReference type="PANTHER" id="PTHR46060:SF1">
    <property type="entry name" value="MARINER MOS1 TRANSPOSASE-LIKE PROTEIN"/>
    <property type="match status" value="1"/>
</dbReference>